<feature type="non-terminal residue" evidence="1">
    <location>
        <position position="53"/>
    </location>
</feature>
<gene>
    <name evidence="1" type="ORF">AcdelDRAFT_3677</name>
</gene>
<proteinExistence type="predicted"/>
<accession>C5T9U7</accession>
<evidence type="ECO:0000313" key="1">
    <source>
        <dbReference type="EMBL" id="EER58756.1"/>
    </source>
</evidence>
<evidence type="ECO:0000313" key="2">
    <source>
        <dbReference type="Proteomes" id="UP000003856"/>
    </source>
</evidence>
<dbReference type="Proteomes" id="UP000003856">
    <property type="component" value="Unassembled WGS sequence"/>
</dbReference>
<sequence>MHLNTIVAITDFSAAAEHALDRAALVAASHRAWLRILYGADTPNAGLADPYAR</sequence>
<name>C5T9U7_ACIDE</name>
<comment type="caution">
    <text evidence="1">The sequence shown here is derived from an EMBL/GenBank/DDBJ whole genome shotgun (WGS) entry which is preliminary data.</text>
</comment>
<organism evidence="1 2">
    <name type="scientific">Acidovorax delafieldii 2AN</name>
    <dbReference type="NCBI Taxonomy" id="573060"/>
    <lineage>
        <taxon>Bacteria</taxon>
        <taxon>Pseudomonadati</taxon>
        <taxon>Pseudomonadota</taxon>
        <taxon>Betaproteobacteria</taxon>
        <taxon>Burkholderiales</taxon>
        <taxon>Comamonadaceae</taxon>
        <taxon>Acidovorax</taxon>
    </lineage>
</organism>
<dbReference type="InterPro" id="IPR014729">
    <property type="entry name" value="Rossmann-like_a/b/a_fold"/>
</dbReference>
<dbReference type="AlphaFoldDB" id="C5T9U7"/>
<protein>
    <submittedName>
        <fullName evidence="1">UspA domain-containing protein</fullName>
    </submittedName>
</protein>
<keyword evidence="2" id="KW-1185">Reference proteome</keyword>
<dbReference type="SUPFAM" id="SSF52402">
    <property type="entry name" value="Adenine nucleotide alpha hydrolases-like"/>
    <property type="match status" value="1"/>
</dbReference>
<reference evidence="1 2" key="1">
    <citation type="submission" date="2009-05" db="EMBL/GenBank/DDBJ databases">
        <title>The draft genome of Acidovorax delafieldii 2AN.</title>
        <authorList>
            <consortium name="US DOE Joint Genome Institute (JGI-PGF)"/>
            <person name="Lucas S."/>
            <person name="Copeland A."/>
            <person name="Lapidus A."/>
            <person name="Glavina del Rio T."/>
            <person name="Tice H."/>
            <person name="Bruce D."/>
            <person name="Goodwin L."/>
            <person name="Pitluck S."/>
            <person name="Larimer F."/>
            <person name="Land M.L."/>
            <person name="Hauser L."/>
            <person name="Shelobolina E.S."/>
            <person name="Picardal F."/>
            <person name="Roden E."/>
            <person name="Emerson D."/>
        </authorList>
    </citation>
    <scope>NUCLEOTIDE SEQUENCE [LARGE SCALE GENOMIC DNA]</scope>
    <source>
        <strain evidence="1 2">2AN</strain>
    </source>
</reference>
<dbReference type="Gene3D" id="3.40.50.620">
    <property type="entry name" value="HUPs"/>
    <property type="match status" value="1"/>
</dbReference>
<dbReference type="EMBL" id="ACQT01000210">
    <property type="protein sequence ID" value="EER58756.1"/>
    <property type="molecule type" value="Genomic_DNA"/>
</dbReference>